<organism evidence="1 2">
    <name type="scientific">Weizmannia acidilactici</name>
    <dbReference type="NCBI Taxonomy" id="2607726"/>
    <lineage>
        <taxon>Bacteria</taxon>
        <taxon>Bacillati</taxon>
        <taxon>Bacillota</taxon>
        <taxon>Bacilli</taxon>
        <taxon>Bacillales</taxon>
        <taxon>Bacillaceae</taxon>
        <taxon>Heyndrickxia</taxon>
    </lineage>
</organism>
<sequence length="52" mass="5987">MKEVEVWNIYAADMRKAATNWVAVLIFGLDAKNRSAACRTLRKKRKESGLFE</sequence>
<evidence type="ECO:0000313" key="1">
    <source>
        <dbReference type="EMBL" id="GER69965.1"/>
    </source>
</evidence>
<keyword evidence="2" id="KW-1185">Reference proteome</keyword>
<dbReference type="AlphaFoldDB" id="A0A5J4JH37"/>
<comment type="caution">
    <text evidence="1">The sequence shown here is derived from an EMBL/GenBank/DDBJ whole genome shotgun (WGS) entry which is preliminary data.</text>
</comment>
<name>A0A5J4JH37_9BACI</name>
<dbReference type="Proteomes" id="UP000391919">
    <property type="component" value="Unassembled WGS sequence"/>
</dbReference>
<accession>A0A5J4JH37</accession>
<dbReference type="EMBL" id="BKZQ01000013">
    <property type="protein sequence ID" value="GER69965.1"/>
    <property type="molecule type" value="Genomic_DNA"/>
</dbReference>
<gene>
    <name evidence="1" type="ORF">BpJC7_12680</name>
</gene>
<proteinExistence type="predicted"/>
<protein>
    <submittedName>
        <fullName evidence="1">Uncharacterized protein</fullName>
    </submittedName>
</protein>
<dbReference type="RefSeq" id="WP_172967472.1">
    <property type="nucleotide sequence ID" value="NZ_BKZQ01000013.1"/>
</dbReference>
<evidence type="ECO:0000313" key="2">
    <source>
        <dbReference type="Proteomes" id="UP000391919"/>
    </source>
</evidence>
<reference evidence="1 2" key="1">
    <citation type="submission" date="2019-09" db="EMBL/GenBank/DDBJ databases">
        <title>Draft genome sequence of Bacillus sp. JC-7.</title>
        <authorList>
            <person name="Tanaka N."/>
            <person name="Shiwa Y."/>
            <person name="Fujita N."/>
            <person name="Tanasupawat S."/>
        </authorList>
    </citation>
    <scope>NUCLEOTIDE SEQUENCE [LARGE SCALE GENOMIC DNA]</scope>
    <source>
        <strain evidence="1 2">JC-7</strain>
    </source>
</reference>